<proteinExistence type="predicted"/>
<dbReference type="Gramene" id="Pp3c18_19450V3.1">
    <property type="protein sequence ID" value="Pp3c18_19450V3.1"/>
    <property type="gene ID" value="Pp3c18_19450"/>
</dbReference>
<sequence length="27" mass="3059">MAMKMITPTIHVLGRSADLRVPFTDEK</sequence>
<dbReference type="InParanoid" id="A0A2K1J1N4"/>
<evidence type="ECO:0000313" key="3">
    <source>
        <dbReference type="Proteomes" id="UP000006727"/>
    </source>
</evidence>
<dbReference type="EMBL" id="ABEU02000018">
    <property type="protein sequence ID" value="PNR35427.1"/>
    <property type="molecule type" value="Genomic_DNA"/>
</dbReference>
<name>A0A2K1J1N4_PHYPA</name>
<evidence type="ECO:0000313" key="1">
    <source>
        <dbReference type="EMBL" id="PNR35427.1"/>
    </source>
</evidence>
<evidence type="ECO:0000313" key="2">
    <source>
        <dbReference type="EnsemblPlants" id="Pp3c18_19450V3.1"/>
    </source>
</evidence>
<gene>
    <name evidence="1" type="ORF">PHYPA_023327</name>
</gene>
<dbReference type="AlphaFoldDB" id="A0A2K1J1N4"/>
<reference evidence="1 3" key="2">
    <citation type="journal article" date="2018" name="Plant J.">
        <title>The Physcomitrella patens chromosome-scale assembly reveals moss genome structure and evolution.</title>
        <authorList>
            <person name="Lang D."/>
            <person name="Ullrich K.K."/>
            <person name="Murat F."/>
            <person name="Fuchs J."/>
            <person name="Jenkins J."/>
            <person name="Haas F.B."/>
            <person name="Piednoel M."/>
            <person name="Gundlach H."/>
            <person name="Van Bel M."/>
            <person name="Meyberg R."/>
            <person name="Vives C."/>
            <person name="Morata J."/>
            <person name="Symeonidi A."/>
            <person name="Hiss M."/>
            <person name="Muchero W."/>
            <person name="Kamisugi Y."/>
            <person name="Saleh O."/>
            <person name="Blanc G."/>
            <person name="Decker E.L."/>
            <person name="van Gessel N."/>
            <person name="Grimwood J."/>
            <person name="Hayes R.D."/>
            <person name="Graham S.W."/>
            <person name="Gunter L.E."/>
            <person name="McDaniel S.F."/>
            <person name="Hoernstein S.N.W."/>
            <person name="Larsson A."/>
            <person name="Li F.W."/>
            <person name="Perroud P.F."/>
            <person name="Phillips J."/>
            <person name="Ranjan P."/>
            <person name="Rokshar D.S."/>
            <person name="Rothfels C.J."/>
            <person name="Schneider L."/>
            <person name="Shu S."/>
            <person name="Stevenson D.W."/>
            <person name="Thummler F."/>
            <person name="Tillich M."/>
            <person name="Villarreal Aguilar J.C."/>
            <person name="Widiez T."/>
            <person name="Wong G.K."/>
            <person name="Wymore A."/>
            <person name="Zhang Y."/>
            <person name="Zimmer A.D."/>
            <person name="Quatrano R.S."/>
            <person name="Mayer K.F.X."/>
            <person name="Goodstein D."/>
            <person name="Casacuberta J.M."/>
            <person name="Vandepoele K."/>
            <person name="Reski R."/>
            <person name="Cuming A.C."/>
            <person name="Tuskan G.A."/>
            <person name="Maumus F."/>
            <person name="Salse J."/>
            <person name="Schmutz J."/>
            <person name="Rensing S.A."/>
        </authorList>
    </citation>
    <scope>NUCLEOTIDE SEQUENCE [LARGE SCALE GENOMIC DNA]</scope>
    <source>
        <strain evidence="2 3">cv. Gransden 2004</strain>
    </source>
</reference>
<keyword evidence="3" id="KW-1185">Reference proteome</keyword>
<accession>A0A2K1J1N4</accession>
<reference evidence="2" key="3">
    <citation type="submission" date="2020-12" db="UniProtKB">
        <authorList>
            <consortium name="EnsemblPlants"/>
        </authorList>
    </citation>
    <scope>IDENTIFICATION</scope>
</reference>
<organism evidence="1">
    <name type="scientific">Physcomitrium patens</name>
    <name type="common">Spreading-leaved earth moss</name>
    <name type="synonym">Physcomitrella patens</name>
    <dbReference type="NCBI Taxonomy" id="3218"/>
    <lineage>
        <taxon>Eukaryota</taxon>
        <taxon>Viridiplantae</taxon>
        <taxon>Streptophyta</taxon>
        <taxon>Embryophyta</taxon>
        <taxon>Bryophyta</taxon>
        <taxon>Bryophytina</taxon>
        <taxon>Bryopsida</taxon>
        <taxon>Funariidae</taxon>
        <taxon>Funariales</taxon>
        <taxon>Funariaceae</taxon>
        <taxon>Physcomitrium</taxon>
    </lineage>
</organism>
<reference evidence="1 3" key="1">
    <citation type="journal article" date="2008" name="Science">
        <title>The Physcomitrella genome reveals evolutionary insights into the conquest of land by plants.</title>
        <authorList>
            <person name="Rensing S."/>
            <person name="Lang D."/>
            <person name="Zimmer A."/>
            <person name="Terry A."/>
            <person name="Salamov A."/>
            <person name="Shapiro H."/>
            <person name="Nishiyama T."/>
            <person name="Perroud P.-F."/>
            <person name="Lindquist E."/>
            <person name="Kamisugi Y."/>
            <person name="Tanahashi T."/>
            <person name="Sakakibara K."/>
            <person name="Fujita T."/>
            <person name="Oishi K."/>
            <person name="Shin-I T."/>
            <person name="Kuroki Y."/>
            <person name="Toyoda A."/>
            <person name="Suzuki Y."/>
            <person name="Hashimoto A."/>
            <person name="Yamaguchi K."/>
            <person name="Sugano A."/>
            <person name="Kohara Y."/>
            <person name="Fujiyama A."/>
            <person name="Anterola A."/>
            <person name="Aoki S."/>
            <person name="Ashton N."/>
            <person name="Barbazuk W.B."/>
            <person name="Barker E."/>
            <person name="Bennetzen J."/>
            <person name="Bezanilla M."/>
            <person name="Blankenship R."/>
            <person name="Cho S.H."/>
            <person name="Dutcher S."/>
            <person name="Estelle M."/>
            <person name="Fawcett J.A."/>
            <person name="Gundlach H."/>
            <person name="Hanada K."/>
            <person name="Heyl A."/>
            <person name="Hicks K.A."/>
            <person name="Hugh J."/>
            <person name="Lohr M."/>
            <person name="Mayer K."/>
            <person name="Melkozernov A."/>
            <person name="Murata T."/>
            <person name="Nelson D."/>
            <person name="Pils B."/>
            <person name="Prigge M."/>
            <person name="Reiss B."/>
            <person name="Renner T."/>
            <person name="Rombauts S."/>
            <person name="Rushton P."/>
            <person name="Sanderfoot A."/>
            <person name="Schween G."/>
            <person name="Shiu S.-H."/>
            <person name="Stueber K."/>
            <person name="Theodoulou F.L."/>
            <person name="Tu H."/>
            <person name="Van de Peer Y."/>
            <person name="Verrier P.J."/>
            <person name="Waters E."/>
            <person name="Wood A."/>
            <person name="Yang L."/>
            <person name="Cove D."/>
            <person name="Cuming A."/>
            <person name="Hasebe M."/>
            <person name="Lucas S."/>
            <person name="Mishler D.B."/>
            <person name="Reski R."/>
            <person name="Grigoriev I."/>
            <person name="Quatrano R.S."/>
            <person name="Boore J.L."/>
        </authorList>
    </citation>
    <scope>NUCLEOTIDE SEQUENCE [LARGE SCALE GENOMIC DNA]</scope>
    <source>
        <strain evidence="2 3">cv. Gransden 2004</strain>
    </source>
</reference>
<dbReference type="Proteomes" id="UP000006727">
    <property type="component" value="Chromosome 18"/>
</dbReference>
<protein>
    <submittedName>
        <fullName evidence="1 2">Uncharacterized protein</fullName>
    </submittedName>
</protein>
<dbReference type="EnsemblPlants" id="Pp3c18_19450V3.1">
    <property type="protein sequence ID" value="Pp3c18_19450V3.1"/>
    <property type="gene ID" value="Pp3c18_19450"/>
</dbReference>